<accession>A0A517VX92</accession>
<dbReference type="AlphaFoldDB" id="A0A517VX92"/>
<organism evidence="1 2">
    <name type="scientific">Gimesia aquarii</name>
    <dbReference type="NCBI Taxonomy" id="2527964"/>
    <lineage>
        <taxon>Bacteria</taxon>
        <taxon>Pseudomonadati</taxon>
        <taxon>Planctomycetota</taxon>
        <taxon>Planctomycetia</taxon>
        <taxon>Planctomycetales</taxon>
        <taxon>Planctomycetaceae</taxon>
        <taxon>Gimesia</taxon>
    </lineage>
</organism>
<reference evidence="1 2" key="1">
    <citation type="submission" date="2019-03" db="EMBL/GenBank/DDBJ databases">
        <title>Deep-cultivation of Planctomycetes and their phenomic and genomic characterization uncovers novel biology.</title>
        <authorList>
            <person name="Wiegand S."/>
            <person name="Jogler M."/>
            <person name="Boedeker C."/>
            <person name="Pinto D."/>
            <person name="Vollmers J."/>
            <person name="Rivas-Marin E."/>
            <person name="Kohn T."/>
            <person name="Peeters S.H."/>
            <person name="Heuer A."/>
            <person name="Rast P."/>
            <person name="Oberbeckmann S."/>
            <person name="Bunk B."/>
            <person name="Jeske O."/>
            <person name="Meyerdierks A."/>
            <person name="Storesund J.E."/>
            <person name="Kallscheuer N."/>
            <person name="Luecker S."/>
            <person name="Lage O.M."/>
            <person name="Pohl T."/>
            <person name="Merkel B.J."/>
            <person name="Hornburger P."/>
            <person name="Mueller R.-W."/>
            <person name="Bruemmer F."/>
            <person name="Labrenz M."/>
            <person name="Spormann A.M."/>
            <person name="Op den Camp H."/>
            <person name="Overmann J."/>
            <person name="Amann R."/>
            <person name="Jetten M.S.M."/>
            <person name="Mascher T."/>
            <person name="Medema M.H."/>
            <person name="Devos D.P."/>
            <person name="Kaster A.-K."/>
            <person name="Ovreas L."/>
            <person name="Rohde M."/>
            <person name="Galperin M.Y."/>
            <person name="Jogler C."/>
        </authorList>
    </citation>
    <scope>NUCLEOTIDE SEQUENCE [LARGE SCALE GENOMIC DNA]</scope>
    <source>
        <strain evidence="1 2">V144</strain>
    </source>
</reference>
<dbReference type="PANTHER" id="PTHR34822:SF1">
    <property type="entry name" value="GRPB FAMILY PROTEIN"/>
    <property type="match status" value="1"/>
</dbReference>
<protein>
    <submittedName>
        <fullName evidence="1">Dephospho-CoA kinase/protein folding accessory domain-containing protein</fullName>
    </submittedName>
</protein>
<dbReference type="Gene3D" id="3.30.460.10">
    <property type="entry name" value="Beta Polymerase, domain 2"/>
    <property type="match status" value="1"/>
</dbReference>
<dbReference type="RefSeq" id="WP_197998441.1">
    <property type="nucleotide sequence ID" value="NZ_CP037920.1"/>
</dbReference>
<evidence type="ECO:0000313" key="2">
    <source>
        <dbReference type="Proteomes" id="UP000318704"/>
    </source>
</evidence>
<dbReference type="PANTHER" id="PTHR34822">
    <property type="entry name" value="GRPB DOMAIN PROTEIN (AFU_ORTHOLOGUE AFUA_1G01530)"/>
    <property type="match status" value="1"/>
</dbReference>
<keyword evidence="1" id="KW-0808">Transferase</keyword>
<dbReference type="SUPFAM" id="SSF81301">
    <property type="entry name" value="Nucleotidyltransferase"/>
    <property type="match status" value="1"/>
</dbReference>
<sequence>MSFIGPGQDEVMFFSRYCCEVFPDEKVKKFVKLEVPYAEDSYLLGIIFDVRNQDPRVIEMKRAPVELVEYDPEWPDKFETERAFLMKIIGQWFYGSIEHVGSTAIPGLLAKPVIDIMFGVKSLNDSRPAIDVLVNNGYEYWPYKAEVMHWFCKPSDAFRTHHLHLIPFQSPLWNERIQFRDLLLTNQKIAKEYSDLKRELAARYKEDRETYTQMKWPFIQRVLEDEK</sequence>
<keyword evidence="1" id="KW-0418">Kinase</keyword>
<dbReference type="EMBL" id="CP037920">
    <property type="protein sequence ID" value="QDT97619.1"/>
    <property type="molecule type" value="Genomic_DNA"/>
</dbReference>
<dbReference type="InterPro" id="IPR007344">
    <property type="entry name" value="GrpB/CoaE"/>
</dbReference>
<dbReference type="InterPro" id="IPR043519">
    <property type="entry name" value="NT_sf"/>
</dbReference>
<gene>
    <name evidence="1" type="ORF">V144x_30980</name>
</gene>
<proteinExistence type="predicted"/>
<dbReference type="Proteomes" id="UP000318704">
    <property type="component" value="Chromosome"/>
</dbReference>
<dbReference type="Pfam" id="PF04229">
    <property type="entry name" value="GrpB"/>
    <property type="match status" value="1"/>
</dbReference>
<name>A0A517VX92_9PLAN</name>
<dbReference type="GO" id="GO:0016301">
    <property type="term" value="F:kinase activity"/>
    <property type="evidence" value="ECO:0007669"/>
    <property type="project" value="UniProtKB-KW"/>
</dbReference>
<evidence type="ECO:0000313" key="1">
    <source>
        <dbReference type="EMBL" id="QDT97619.1"/>
    </source>
</evidence>
<dbReference type="KEGG" id="gaw:V144x_30980"/>